<keyword evidence="2" id="KW-0548">Nucleotidyltransferase</keyword>
<dbReference type="GO" id="GO:0003964">
    <property type="term" value="F:RNA-directed DNA polymerase activity"/>
    <property type="evidence" value="ECO:0007669"/>
    <property type="project" value="UniProtKB-KW"/>
</dbReference>
<proteinExistence type="predicted"/>
<name>A0A699T8Z8_TANCI</name>
<evidence type="ECO:0000256" key="1">
    <source>
        <dbReference type="SAM" id="MobiDB-lite"/>
    </source>
</evidence>
<evidence type="ECO:0000313" key="2">
    <source>
        <dbReference type="EMBL" id="GFD05839.1"/>
    </source>
</evidence>
<keyword evidence="2" id="KW-0695">RNA-directed DNA polymerase</keyword>
<keyword evidence="2" id="KW-0808">Transferase</keyword>
<reference evidence="2" key="1">
    <citation type="journal article" date="2019" name="Sci. Rep.">
        <title>Draft genome of Tanacetum cinerariifolium, the natural source of mosquito coil.</title>
        <authorList>
            <person name="Yamashiro T."/>
            <person name="Shiraishi A."/>
            <person name="Satake H."/>
            <person name="Nakayama K."/>
        </authorList>
    </citation>
    <scope>NUCLEOTIDE SEQUENCE</scope>
</reference>
<feature type="compositionally biased region" description="Polar residues" evidence="1">
    <location>
        <begin position="61"/>
        <end position="80"/>
    </location>
</feature>
<protein>
    <submittedName>
        <fullName evidence="2">Reverse transcriptase domain-containing protein</fullName>
    </submittedName>
</protein>
<dbReference type="AlphaFoldDB" id="A0A699T8Z8"/>
<sequence>TLPSNTVANPKGDLKAITTRSGVSYDRPSIPTPVVENKPEVTKDTLNPTNNGNTEDVKPQAVQSKPVTSEPANTPVSASKPNPRLQFHILLGEMMKGIVKKLRTKLRNSIKSLRI</sequence>
<feature type="non-terminal residue" evidence="2">
    <location>
        <position position="1"/>
    </location>
</feature>
<organism evidence="2">
    <name type="scientific">Tanacetum cinerariifolium</name>
    <name type="common">Dalmatian daisy</name>
    <name type="synonym">Chrysanthemum cinerariifolium</name>
    <dbReference type="NCBI Taxonomy" id="118510"/>
    <lineage>
        <taxon>Eukaryota</taxon>
        <taxon>Viridiplantae</taxon>
        <taxon>Streptophyta</taxon>
        <taxon>Embryophyta</taxon>
        <taxon>Tracheophyta</taxon>
        <taxon>Spermatophyta</taxon>
        <taxon>Magnoliopsida</taxon>
        <taxon>eudicotyledons</taxon>
        <taxon>Gunneridae</taxon>
        <taxon>Pentapetalae</taxon>
        <taxon>asterids</taxon>
        <taxon>campanulids</taxon>
        <taxon>Asterales</taxon>
        <taxon>Asteraceae</taxon>
        <taxon>Asteroideae</taxon>
        <taxon>Anthemideae</taxon>
        <taxon>Anthemidinae</taxon>
        <taxon>Tanacetum</taxon>
    </lineage>
</organism>
<accession>A0A699T8Z8</accession>
<gene>
    <name evidence="2" type="ORF">Tci_877808</name>
</gene>
<feature type="region of interest" description="Disordered" evidence="1">
    <location>
        <begin position="1"/>
        <end position="82"/>
    </location>
</feature>
<comment type="caution">
    <text evidence="2">The sequence shown here is derived from an EMBL/GenBank/DDBJ whole genome shotgun (WGS) entry which is preliminary data.</text>
</comment>
<feature type="compositionally biased region" description="Polar residues" evidence="1">
    <location>
        <begin position="44"/>
        <end position="54"/>
    </location>
</feature>
<dbReference type="EMBL" id="BKCJ011220934">
    <property type="protein sequence ID" value="GFD05839.1"/>
    <property type="molecule type" value="Genomic_DNA"/>
</dbReference>